<evidence type="ECO:0000313" key="3">
    <source>
        <dbReference type="Proteomes" id="UP001286313"/>
    </source>
</evidence>
<dbReference type="Proteomes" id="UP001286313">
    <property type="component" value="Unassembled WGS sequence"/>
</dbReference>
<proteinExistence type="predicted"/>
<dbReference type="EMBL" id="JAWQEG010001777">
    <property type="protein sequence ID" value="KAK3876773.1"/>
    <property type="molecule type" value="Genomic_DNA"/>
</dbReference>
<reference evidence="2" key="1">
    <citation type="submission" date="2023-10" db="EMBL/GenBank/DDBJ databases">
        <title>Genome assemblies of two species of porcelain crab, Petrolisthes cinctipes and Petrolisthes manimaculis (Anomura: Porcellanidae).</title>
        <authorList>
            <person name="Angst P."/>
        </authorList>
    </citation>
    <scope>NUCLEOTIDE SEQUENCE</scope>
    <source>
        <strain evidence="2">PB745_01</strain>
        <tissue evidence="2">Gill</tissue>
    </source>
</reference>
<comment type="caution">
    <text evidence="2">The sequence shown here is derived from an EMBL/GenBank/DDBJ whole genome shotgun (WGS) entry which is preliminary data.</text>
</comment>
<gene>
    <name evidence="2" type="ORF">Pcinc_018469</name>
</gene>
<name>A0AAE1KMF4_PETCI</name>
<protein>
    <submittedName>
        <fullName evidence="2">Uncharacterized protein</fullName>
    </submittedName>
</protein>
<feature type="compositionally biased region" description="Low complexity" evidence="1">
    <location>
        <begin position="184"/>
        <end position="193"/>
    </location>
</feature>
<keyword evidence="3" id="KW-1185">Reference proteome</keyword>
<sequence>MLPPKFAHNTNYISANLVVLAETAHLPNRSLSTNNPATPSPAPALFIPGPYTNDPASVQLPVAHDPNPVVPGPYTGDSAPVWLAVTSDPACNPPFQYPSAPDTARQFPPANSSLRGNLLNNGISRFGCSATAAALGVDHPNLQGRIEGRGKELPTYRTHLSPHQDSREDYSIKDYHLPRVFKPAQQSAQQTTSYTAPGSSPITNPSKVQDLGVCFSSNATFSAHIATTAKKVHSQLETLKATLDHFLRMLPDEPPMPHYHSHSSTNSIVDWLAIQHSDGMFTYHEAATHRDLEA</sequence>
<evidence type="ECO:0000313" key="2">
    <source>
        <dbReference type="EMBL" id="KAK3876773.1"/>
    </source>
</evidence>
<organism evidence="2 3">
    <name type="scientific">Petrolisthes cinctipes</name>
    <name type="common">Flat porcelain crab</name>
    <dbReference type="NCBI Taxonomy" id="88211"/>
    <lineage>
        <taxon>Eukaryota</taxon>
        <taxon>Metazoa</taxon>
        <taxon>Ecdysozoa</taxon>
        <taxon>Arthropoda</taxon>
        <taxon>Crustacea</taxon>
        <taxon>Multicrustacea</taxon>
        <taxon>Malacostraca</taxon>
        <taxon>Eumalacostraca</taxon>
        <taxon>Eucarida</taxon>
        <taxon>Decapoda</taxon>
        <taxon>Pleocyemata</taxon>
        <taxon>Anomura</taxon>
        <taxon>Galatheoidea</taxon>
        <taxon>Porcellanidae</taxon>
        <taxon>Petrolisthes</taxon>
    </lineage>
</organism>
<feature type="region of interest" description="Disordered" evidence="1">
    <location>
        <begin position="184"/>
        <end position="203"/>
    </location>
</feature>
<feature type="compositionally biased region" description="Polar residues" evidence="1">
    <location>
        <begin position="194"/>
        <end position="203"/>
    </location>
</feature>
<evidence type="ECO:0000256" key="1">
    <source>
        <dbReference type="SAM" id="MobiDB-lite"/>
    </source>
</evidence>
<accession>A0AAE1KMF4</accession>
<dbReference type="AlphaFoldDB" id="A0AAE1KMF4"/>